<sequence length="162" mass="18764">MKRIHKIIFLFSIISFTNSSIVFGQNDNIKTNNFYLELGGNNYYYSINYEKIIFLSFSPRIGGSIVPHGESSHTYGNYISIKINLLLMLNYSFYLSTNHAIEVGVGYADLLNRERIYLTFTLGYRYIPQNSKMVYKLSFTPIFNKSIVHNQLWAGFGIGFNY</sequence>
<feature type="chain" id="PRO_5042058478" description="Outer membrane protein beta-barrel domain-containing protein" evidence="1">
    <location>
        <begin position="25"/>
        <end position="162"/>
    </location>
</feature>
<keyword evidence="1" id="KW-0732">Signal</keyword>
<accession>A0AAE3NXC7</accession>
<dbReference type="EMBL" id="JARGDL010000017">
    <property type="protein sequence ID" value="MDF1612701.1"/>
    <property type="molecule type" value="Genomic_DNA"/>
</dbReference>
<evidence type="ECO:0000313" key="2">
    <source>
        <dbReference type="EMBL" id="MDF1612701.1"/>
    </source>
</evidence>
<organism evidence="2 3">
    <name type="scientific">Stygiobacter electus</name>
    <dbReference type="NCBI Taxonomy" id="3032292"/>
    <lineage>
        <taxon>Bacteria</taxon>
        <taxon>Pseudomonadati</taxon>
        <taxon>Ignavibacteriota</taxon>
        <taxon>Ignavibacteria</taxon>
        <taxon>Ignavibacteriales</taxon>
        <taxon>Melioribacteraceae</taxon>
        <taxon>Stygiobacter</taxon>
    </lineage>
</organism>
<proteinExistence type="predicted"/>
<name>A0AAE3NXC7_9BACT</name>
<keyword evidence="3" id="KW-1185">Reference proteome</keyword>
<feature type="signal peptide" evidence="1">
    <location>
        <begin position="1"/>
        <end position="24"/>
    </location>
</feature>
<gene>
    <name evidence="2" type="ORF">P0M35_11110</name>
</gene>
<evidence type="ECO:0000313" key="3">
    <source>
        <dbReference type="Proteomes" id="UP001221302"/>
    </source>
</evidence>
<evidence type="ECO:0000256" key="1">
    <source>
        <dbReference type="SAM" id="SignalP"/>
    </source>
</evidence>
<reference evidence="2" key="1">
    <citation type="submission" date="2023-03" db="EMBL/GenBank/DDBJ databases">
        <title>Stygiobacter electus gen. nov., sp. nov., facultatively anaerobic thermotolerant bacterium of the class Ignavibacteria from a well of Yessentuki mineral water deposit.</title>
        <authorList>
            <person name="Podosokorskaya O.A."/>
            <person name="Elcheninov A.G."/>
            <person name="Petrova N.F."/>
            <person name="Zavarzina D.G."/>
            <person name="Kublanov I.V."/>
            <person name="Merkel A.Y."/>
        </authorList>
    </citation>
    <scope>NUCLEOTIDE SEQUENCE</scope>
    <source>
        <strain evidence="2">09-Me</strain>
    </source>
</reference>
<dbReference type="AlphaFoldDB" id="A0AAE3NXC7"/>
<dbReference type="RefSeq" id="WP_321536472.1">
    <property type="nucleotide sequence ID" value="NZ_JARGDL010000017.1"/>
</dbReference>
<comment type="caution">
    <text evidence="2">The sequence shown here is derived from an EMBL/GenBank/DDBJ whole genome shotgun (WGS) entry which is preliminary data.</text>
</comment>
<dbReference type="Proteomes" id="UP001221302">
    <property type="component" value="Unassembled WGS sequence"/>
</dbReference>
<protein>
    <recommendedName>
        <fullName evidence="4">Outer membrane protein beta-barrel domain-containing protein</fullName>
    </recommendedName>
</protein>
<evidence type="ECO:0008006" key="4">
    <source>
        <dbReference type="Google" id="ProtNLM"/>
    </source>
</evidence>